<accession>A0A642V802</accession>
<dbReference type="EMBL" id="SWFS01000279">
    <property type="protein sequence ID" value="KAA8911577.1"/>
    <property type="molecule type" value="Genomic_DNA"/>
</dbReference>
<evidence type="ECO:0008006" key="3">
    <source>
        <dbReference type="Google" id="ProtNLM"/>
    </source>
</evidence>
<reference evidence="1" key="1">
    <citation type="journal article" date="2019" name="G3 (Bethesda)">
        <title>Genome Assemblies of Two Rare Opportunistic Yeast Pathogens: Diutina rugosa (syn. Candida rugosa) and Trichomonascus ciferrii (syn. Candida ciferrii).</title>
        <authorList>
            <person name="Mixao V."/>
            <person name="Saus E."/>
            <person name="Hansen A.P."/>
            <person name="Lass-Florl C."/>
            <person name="Gabaldon T."/>
        </authorList>
    </citation>
    <scope>NUCLEOTIDE SEQUENCE</scope>
    <source>
        <strain evidence="1">CBS 4856</strain>
    </source>
</reference>
<protein>
    <recommendedName>
        <fullName evidence="3">F-box domain-containing protein</fullName>
    </recommendedName>
</protein>
<evidence type="ECO:0000313" key="2">
    <source>
        <dbReference type="Proteomes" id="UP000761534"/>
    </source>
</evidence>
<name>A0A642V802_9ASCO</name>
<sequence>MLTTEFTRDDTRQGIHGNCSKPRRVSVDDLGRVSRNGLDFWIQRLRILIVEKMASFSDVYRLTEVITALEATDIQQRVAMNIVDPMWLGSAVFARAMSQLRDTKLNLVIAGTIIANHSFPTQRSKDANAMSFGKMRHIHLPIPGNRTVPDRIVFEHDSVVESFNVTSCGDQRPCFWNVADMVNLFANCNNVRLVELDNLTISVDIPLLSDDWSLSTVERLTLSDCTFKMTNRARRRGNSGKTGNFVHAGCFVAILEVPGTMQIPVRSATFVRINEERQLVPDTLELSCTNSLTTSIINKFKGSPIRKLTLHLDELDMQTLRPLTELRTLQYLHIMGAAMIRDMIGRQSRGPESNFNRFISELDQNCPNLVEVSIPFLHIWHKKRLKKPYSHRVPSN</sequence>
<dbReference type="Proteomes" id="UP000761534">
    <property type="component" value="Unassembled WGS sequence"/>
</dbReference>
<keyword evidence="2" id="KW-1185">Reference proteome</keyword>
<organism evidence="1 2">
    <name type="scientific">Trichomonascus ciferrii</name>
    <dbReference type="NCBI Taxonomy" id="44093"/>
    <lineage>
        <taxon>Eukaryota</taxon>
        <taxon>Fungi</taxon>
        <taxon>Dikarya</taxon>
        <taxon>Ascomycota</taxon>
        <taxon>Saccharomycotina</taxon>
        <taxon>Dipodascomycetes</taxon>
        <taxon>Dipodascales</taxon>
        <taxon>Trichomonascaceae</taxon>
        <taxon>Trichomonascus</taxon>
        <taxon>Trichomonascus ciferrii complex</taxon>
    </lineage>
</organism>
<dbReference type="VEuPathDB" id="FungiDB:TRICI_003781"/>
<gene>
    <name evidence="1" type="ORF">TRICI_003781</name>
</gene>
<comment type="caution">
    <text evidence="1">The sequence shown here is derived from an EMBL/GenBank/DDBJ whole genome shotgun (WGS) entry which is preliminary data.</text>
</comment>
<proteinExistence type="predicted"/>
<evidence type="ECO:0000313" key="1">
    <source>
        <dbReference type="EMBL" id="KAA8911577.1"/>
    </source>
</evidence>
<dbReference type="AlphaFoldDB" id="A0A642V802"/>